<dbReference type="GO" id="GO:0045766">
    <property type="term" value="P:positive regulation of angiogenesis"/>
    <property type="evidence" value="ECO:0007669"/>
    <property type="project" value="Ensembl"/>
</dbReference>
<dbReference type="CDD" id="cd00017">
    <property type="entry name" value="ANATO"/>
    <property type="match status" value="1"/>
</dbReference>
<dbReference type="GO" id="GO:0001970">
    <property type="term" value="P:positive regulation of activation of membrane attack complex"/>
    <property type="evidence" value="ECO:0007669"/>
    <property type="project" value="Ensembl"/>
</dbReference>
<dbReference type="Gene3D" id="2.60.120.1540">
    <property type="match status" value="1"/>
</dbReference>
<evidence type="ECO:0000259" key="22">
    <source>
        <dbReference type="PROSITE" id="PS01178"/>
    </source>
</evidence>
<gene>
    <name evidence="24" type="primary">C3</name>
</gene>
<comment type="subunit">
    <text evidence="17">In absence of complement activation, the C3 precursor is first processed by the removal of 4 Arg residues, forming two chains, beta and alpha, linked by a disulfide bond.</text>
</comment>
<dbReference type="GO" id="GO:0002430">
    <property type="term" value="P:complement receptor mediated signaling pathway"/>
    <property type="evidence" value="ECO:0007669"/>
    <property type="project" value="Ensembl"/>
</dbReference>
<reference evidence="24" key="3">
    <citation type="submission" date="2025-09" db="UniProtKB">
        <authorList>
            <consortium name="Ensembl"/>
        </authorList>
    </citation>
    <scope>IDENTIFICATION</scope>
</reference>
<dbReference type="FunFam" id="2.40.50.120:FF:000013">
    <property type="entry name" value="Complement C3"/>
    <property type="match status" value="1"/>
</dbReference>
<dbReference type="SUPFAM" id="SSF49410">
    <property type="entry name" value="Alpha-macroglobulin receptor domain"/>
    <property type="match status" value="1"/>
</dbReference>
<dbReference type="SMART" id="SM00104">
    <property type="entry name" value="ANATO"/>
    <property type="match status" value="1"/>
</dbReference>
<dbReference type="GO" id="GO:0010575">
    <property type="term" value="P:positive regulation of vascular endothelial growth factor production"/>
    <property type="evidence" value="ECO:0007669"/>
    <property type="project" value="Ensembl"/>
</dbReference>
<keyword evidence="6" id="KW-0399">Innate immunity</keyword>
<dbReference type="InterPro" id="IPR041425">
    <property type="entry name" value="C3/4/5_MG1"/>
</dbReference>
<evidence type="ECO:0000256" key="3">
    <source>
        <dbReference type="ARBA" id="ARBA00004613"/>
    </source>
</evidence>
<dbReference type="Gene3D" id="1.20.91.20">
    <property type="entry name" value="Anaphylotoxins (complement system)"/>
    <property type="match status" value="1"/>
</dbReference>
<evidence type="ECO:0000256" key="9">
    <source>
        <dbReference type="ARBA" id="ARBA00022966"/>
    </source>
</evidence>
<dbReference type="Ensembl" id="ENSCSAT00000007391.1">
    <property type="protein sequence ID" value="ENSCSAP00000005572.1"/>
    <property type="gene ID" value="ENSCSAG00000009476.1"/>
</dbReference>
<evidence type="ECO:0000313" key="25">
    <source>
        <dbReference type="Proteomes" id="UP000029965"/>
    </source>
</evidence>
<keyword evidence="11" id="KW-0179">Complement alternate pathway</keyword>
<dbReference type="GO" id="GO:0010828">
    <property type="term" value="P:positive regulation of D-glucose transmembrane transport"/>
    <property type="evidence" value="ECO:0007669"/>
    <property type="project" value="Ensembl"/>
</dbReference>
<evidence type="ECO:0000256" key="15">
    <source>
        <dbReference type="ARBA" id="ARBA00093400"/>
    </source>
</evidence>
<dbReference type="Gene3D" id="2.60.40.690">
    <property type="entry name" value="Alpha-macroglobulin, receptor-binding domain"/>
    <property type="match status" value="1"/>
</dbReference>
<dbReference type="eggNOG" id="KOG1366">
    <property type="taxonomic scope" value="Eukaryota"/>
</dbReference>
<dbReference type="InterPro" id="IPR040839">
    <property type="entry name" value="MG4"/>
</dbReference>
<feature type="signal peptide" evidence="21">
    <location>
        <begin position="1"/>
        <end position="22"/>
    </location>
</feature>
<organism evidence="24 25">
    <name type="scientific">Chlorocebus sabaeus</name>
    <name type="common">Green monkey</name>
    <name type="synonym">Simia sabaea</name>
    <dbReference type="NCBI Taxonomy" id="60711"/>
    <lineage>
        <taxon>Eukaryota</taxon>
        <taxon>Metazoa</taxon>
        <taxon>Chordata</taxon>
        <taxon>Craniata</taxon>
        <taxon>Vertebrata</taxon>
        <taxon>Euteleostomi</taxon>
        <taxon>Mammalia</taxon>
        <taxon>Eutheria</taxon>
        <taxon>Euarchontoglires</taxon>
        <taxon>Primates</taxon>
        <taxon>Haplorrhini</taxon>
        <taxon>Catarrhini</taxon>
        <taxon>Cercopithecidae</taxon>
        <taxon>Cercopithecinae</taxon>
        <taxon>Chlorocebus</taxon>
    </lineage>
</organism>
<dbReference type="SMART" id="SM01360">
    <property type="entry name" value="A2M"/>
    <property type="match status" value="1"/>
</dbReference>
<dbReference type="SMART" id="SM01361">
    <property type="entry name" value="A2M_recep"/>
    <property type="match status" value="1"/>
</dbReference>
<dbReference type="GO" id="GO:0032991">
    <property type="term" value="C:protein-containing complex"/>
    <property type="evidence" value="ECO:0007669"/>
    <property type="project" value="Ensembl"/>
</dbReference>
<comment type="function">
    <text evidence="15">Adipogenic hormone that stimulates triglyceride synthesis and glucose transport in adipocytes, regulating fat storage and playing a role in postprandial triglyceride clearance. Appears to stimulate triglyceride synthesis via activation of the PLC, MAPK and AKT signaling pathways. Acts by binding to its receptor, C5AR2, activating G protein-coupled receptor signaling, promoting the phosphorylation, ARRB2-mediated internalization and endocytosis of C5AR2.</text>
</comment>
<dbReference type="GO" id="GO:0010866">
    <property type="term" value="P:regulation of triglyceride biosynthetic process"/>
    <property type="evidence" value="ECO:0007669"/>
    <property type="project" value="Ensembl"/>
</dbReference>
<dbReference type="Pfam" id="PF17791">
    <property type="entry name" value="MG3"/>
    <property type="match status" value="1"/>
</dbReference>
<dbReference type="GO" id="GO:0150062">
    <property type="term" value="P:complement-mediated synapse pruning"/>
    <property type="evidence" value="ECO:0007669"/>
    <property type="project" value="Ensembl"/>
</dbReference>
<dbReference type="GO" id="GO:0048018">
    <property type="term" value="F:receptor ligand activity"/>
    <property type="evidence" value="ECO:0007669"/>
    <property type="project" value="Ensembl"/>
</dbReference>
<dbReference type="FunFam" id="2.20.130.20:FF:000001">
    <property type="entry name" value="Complement C3"/>
    <property type="match status" value="1"/>
</dbReference>
<evidence type="ECO:0000256" key="1">
    <source>
        <dbReference type="ARBA" id="ARBA00003326"/>
    </source>
</evidence>
<dbReference type="InterPro" id="IPR000020">
    <property type="entry name" value="Anaphylatoxin/fibulin"/>
</dbReference>
<dbReference type="GO" id="GO:0097278">
    <property type="term" value="P:complement-dependent cytotoxicity"/>
    <property type="evidence" value="ECO:0007669"/>
    <property type="project" value="Ensembl"/>
</dbReference>
<evidence type="ECO:0000259" key="23">
    <source>
        <dbReference type="PROSITE" id="PS50189"/>
    </source>
</evidence>
<evidence type="ECO:0000256" key="20">
    <source>
        <dbReference type="ARBA" id="ARBA00093555"/>
    </source>
</evidence>
<dbReference type="InterPro" id="IPR002890">
    <property type="entry name" value="MG2"/>
</dbReference>
<reference evidence="24 25" key="1">
    <citation type="submission" date="2014-03" db="EMBL/GenBank/DDBJ databases">
        <authorList>
            <person name="Warren W."/>
            <person name="Wilson R.K."/>
        </authorList>
    </citation>
    <scope>NUCLEOTIDE SEQUENCE</scope>
</reference>
<dbReference type="InterPro" id="IPR013783">
    <property type="entry name" value="Ig-like_fold"/>
</dbReference>
<dbReference type="GO" id="GO:0009617">
    <property type="term" value="P:response to bacterium"/>
    <property type="evidence" value="ECO:0007669"/>
    <property type="project" value="Ensembl"/>
</dbReference>
<dbReference type="GO" id="GO:0006958">
    <property type="term" value="P:complement activation, classical pathway"/>
    <property type="evidence" value="ECO:0007669"/>
    <property type="project" value="UniProtKB-KW"/>
</dbReference>
<evidence type="ECO:0000256" key="10">
    <source>
        <dbReference type="ARBA" id="ARBA00023157"/>
    </source>
</evidence>
<dbReference type="EMBL" id="AQIB01153364">
    <property type="status" value="NOT_ANNOTATED_CDS"/>
    <property type="molecule type" value="Genomic_DNA"/>
</dbReference>
<dbReference type="Proteomes" id="UP000029965">
    <property type="component" value="Chromosome 6"/>
</dbReference>
<dbReference type="InterPro" id="IPR011625">
    <property type="entry name" value="A2M_N_BRD"/>
</dbReference>
<evidence type="ECO:0000256" key="14">
    <source>
        <dbReference type="ARBA" id="ARBA00093364"/>
    </source>
</evidence>
<dbReference type="FunFam" id="1.20.91.20:FF:000001">
    <property type="entry name" value="Complement C3"/>
    <property type="match status" value="1"/>
</dbReference>
<comment type="subunit">
    <text evidence="18">During pregnancy, C3dg exists as a complex (probably a 2:2:2 heterohexamer) with AGT and the proform of PRG2. Interacts with CR2 (via the N-terminal Sushi domains 1 and 2).</text>
</comment>
<dbReference type="PROSITE" id="PS50189">
    <property type="entry name" value="NTR"/>
    <property type="match status" value="1"/>
</dbReference>
<keyword evidence="10" id="KW-1015">Disulfide bond</keyword>
<dbReference type="Pfam" id="PF21308">
    <property type="entry name" value="C3_CUB2"/>
    <property type="match status" value="1"/>
</dbReference>
<dbReference type="EMBL" id="AQIB01153363">
    <property type="status" value="NOT_ANNOTATED_CDS"/>
    <property type="molecule type" value="Genomic_DNA"/>
</dbReference>
<comment type="subunit">
    <text evidence="19">Complement C3b is composed of complement C3b and complement C3 beta chains that are associated via disulfide bonds. Non-enzymatic component of the C5 convertase, also named C4bC2bC3b, composed of the serine protease complement C2b (C2), complement C3b, as well as complement C4b (C4). Non-enzymatic component of the C5 convertase of the alternative complement pathways composed of the serine protease complement CFB and complement C3b. Interacts with CFP; interaction takes place together with CFB in the alternative complement system and allows the complex to become active. Interacts with CR1 (via Sushi 8 and Sushi 9 domains). Interacts with CFH.</text>
</comment>
<dbReference type="PANTHER" id="PTHR11412">
    <property type="entry name" value="MACROGLOBULIN / COMPLEMENT"/>
    <property type="match status" value="1"/>
</dbReference>
<dbReference type="GO" id="GO:0097242">
    <property type="term" value="P:amyloid-beta clearance"/>
    <property type="evidence" value="ECO:0007669"/>
    <property type="project" value="Ensembl"/>
</dbReference>
<dbReference type="PANTHER" id="PTHR11412:SF81">
    <property type="entry name" value="COMPLEMENT C3"/>
    <property type="match status" value="1"/>
</dbReference>
<reference evidence="24" key="2">
    <citation type="submission" date="2025-08" db="UniProtKB">
        <authorList>
            <consortium name="Ensembl"/>
        </authorList>
    </citation>
    <scope>IDENTIFICATION</scope>
</reference>
<dbReference type="InterPro" id="IPR008930">
    <property type="entry name" value="Terpenoid_cyclase/PrenylTrfase"/>
</dbReference>
<dbReference type="InterPro" id="IPR035815">
    <property type="entry name" value="NTR_complement_C3"/>
</dbReference>
<evidence type="ECO:0000256" key="12">
    <source>
        <dbReference type="ARBA" id="ARBA00023198"/>
    </source>
</evidence>
<dbReference type="PROSITE" id="PS01177">
    <property type="entry name" value="ANAPHYLATOXIN_1"/>
    <property type="match status" value="1"/>
</dbReference>
<dbReference type="InterPro" id="IPR048848">
    <property type="entry name" value="C3_CUB2"/>
</dbReference>
<dbReference type="Pfam" id="PF17789">
    <property type="entry name" value="MG4"/>
    <property type="match status" value="1"/>
</dbReference>
<name>A0A0D9RAD3_CHLSB</name>
<dbReference type="GO" id="GO:0006957">
    <property type="term" value="P:complement activation, alternative pathway"/>
    <property type="evidence" value="ECO:0007669"/>
    <property type="project" value="UniProtKB-KW"/>
</dbReference>
<protein>
    <recommendedName>
        <fullName evidence="4">Complement C3</fullName>
    </recommendedName>
</protein>
<dbReference type="GO" id="GO:0045745">
    <property type="term" value="P:positive regulation of G protein-coupled receptor signaling pathway"/>
    <property type="evidence" value="ECO:0007669"/>
    <property type="project" value="Ensembl"/>
</dbReference>
<dbReference type="GO" id="GO:0060100">
    <property type="term" value="P:positive regulation of phagocytosis, engulfment"/>
    <property type="evidence" value="ECO:0007669"/>
    <property type="project" value="Ensembl"/>
</dbReference>
<dbReference type="GO" id="GO:0005615">
    <property type="term" value="C:extracellular space"/>
    <property type="evidence" value="ECO:0007669"/>
    <property type="project" value="Ensembl"/>
</dbReference>
<evidence type="ECO:0000256" key="21">
    <source>
        <dbReference type="SAM" id="SignalP"/>
    </source>
</evidence>
<evidence type="ECO:0000256" key="18">
    <source>
        <dbReference type="ARBA" id="ARBA00093492"/>
    </source>
</evidence>
<dbReference type="Gene3D" id="2.20.130.20">
    <property type="match status" value="1"/>
</dbReference>
<dbReference type="Gene3D" id="2.40.50.120">
    <property type="match status" value="1"/>
</dbReference>
<evidence type="ECO:0000256" key="19">
    <source>
        <dbReference type="ARBA" id="ARBA00093550"/>
    </source>
</evidence>
<dbReference type="Pfam" id="PF17790">
    <property type="entry name" value="MG1"/>
    <property type="match status" value="1"/>
</dbReference>
<dbReference type="InterPro" id="IPR008993">
    <property type="entry name" value="TIMP-like_OB-fold"/>
</dbReference>
<comment type="function">
    <text evidence="13">Non-enzymatic component of C5 convertase. Generated following cleavage by C3 convertase, it covalently attaches to the surface of pathogens, where it acts as an opsonin that marks the surface of antigens for removal. Complement C3b binds covalently via its reactive thioester, to cell surface carbohydrates or immune aggregates. Together with complement C4b, it then recruits the serine protease complement C2b to form the C5 convertase, which cleaves and activate C5, the next component of the complement pathways. In the alternative complement pathway, recruits the serine protease CFB to form the C5 convertase that cleaves and activates C5.</text>
</comment>
<keyword evidence="7 21" id="KW-0732">Signal</keyword>
<accession>A0A0D9RAD3</accession>
<dbReference type="jPOST" id="A0A0D9RAD3"/>
<dbReference type="GO" id="GO:0160257">
    <property type="term" value="P:complement activation, GZMK pathway"/>
    <property type="evidence" value="ECO:0007669"/>
    <property type="project" value="Ensembl"/>
</dbReference>
<dbReference type="Pfam" id="PF01821">
    <property type="entry name" value="ANATO"/>
    <property type="match status" value="1"/>
</dbReference>
<evidence type="ECO:0000256" key="8">
    <source>
        <dbReference type="ARBA" id="ARBA00022875"/>
    </source>
</evidence>
<dbReference type="Pfam" id="PF07703">
    <property type="entry name" value="A2M_BRD"/>
    <property type="match status" value="1"/>
</dbReference>
<dbReference type="GeneTree" id="ENSGT00940000154063"/>
<dbReference type="InterPro" id="IPR041555">
    <property type="entry name" value="MG3"/>
</dbReference>
<sequence length="1658" mass="187056">MGPTSGPSLLLLLLIHLPLALGAPMYSMITPNVLRLESEETVVLEAHDVKGDVPVTVTVHDFPGKKLVLSSEKTVLTPATSHMGSVTIRIPANKEFKSEKGHNKFVTVQATFGALVVEKVVLVSLQSGYLFIQTDKTIYTPGSTVLCRIFTVNHKLLPVGRTVVVNIENPDGIPVKQDSLSSQNQFGILPLSWDIPELVNMGQWKIRAYYENSPQQVFSAEFEVKEYVLPSFEVIVEPTEKFYYIYNEKGLEVTITARFLYGKKVEGTAFVIFGIQDGEQRISLPESLKRIQIEDGSGDAVLSRKVLLDGVQNPRPEDLVGKSLYVSVTVILHSGSDMVQAERSGIPIVTSPYQIHFTKTPKYFKPGMPFDLMVFVTNPDGSPAYRVPVAVQGEDAVQSLTQGDGVAKLSINTHPSQKPLKITVRTKKRELSEAEQATRTMEAQPYSTVGNSNNYLHLSVPRAELRPGETLNVNFLLRMDRAHEAKIRYYTYLIMNKGKLLKVGRQVREPGQDLVVLPLSITTDFIPSFRLVAYYTLIGANGQREVVADSVWVDVKDSCVGSLVVKSGQSEDRQPLPGQQMTLKIEGDHGARVGLVAVDKGVFVLNKKNKLTQSKIWDVVEKADIGCTPGSGKDYAGVFSDAGLTFASSSGQQTAQRAELQCPQPAVRRRRSVQLAEKRMDKVGQYPKELRKCCEHGMRENPMRFSCQRRTRYITLDEACKKAFLDCCNYITELRRQHARASHLGLARSNLDEDIIAEENIVSRSEFPESWLWKVEELKEAPKNGISTKLMNIFLKDSITTWEILAVSLSDKEGICVADPFEVTVMQDFFIDLRLPYSVVRNEQVEIRAVLYNYRQNQELKVRVELLHNPAFCSLATAKRRHQQTVTIPPKSSLSVPYVIVPLKTGLQEVEVKAAVYHFFISDGVRKSLKVVVSAWGTHKPLSFRVADPGSETVRTIVSGLGNLAVPEFQKQRQDCGKTESHSVTQAGVQWCDLGSLQPLPPGCKRFSCLSLLSSWDYRHLPPRLANFYKFTPQHNSWWQGAGVRCFDTYARFFFFLRRNLALSPRLEKKKKIYIYIYICTCVCVYTYMCVCVCVCVCVCIYLEDLGGRYPSSLLEKCSVRATAYGGFRNTNEKDMALTAFVLISLQEAKEICEEQVNSLPGSITKAGDFLEANYMNLQRSYTVAIAAYALAQMGRLKGPLLNKFLTTAKDKNRWEEPGQQLYNVEATSYALLALLQLKDFDFVPPVVRWLNEQRYYGGGYGSTQATFMVFQALAQYQKDVPDHKELNLDVSLQLPSRSSKITHRIHWESASLLRSEETKENEGFTVTAEGKGQGTLSVVTMYHAKAKGQLTCNKFDLKVTIKPAPETEKRPQDAKNTMILEICTRYRGDQDATMSILDISMMTGFVPDTDDLKQLANGVDRYISKYELDKAFSDRNTLIIYLDKVSHSEDDCIAFKVHQYFNVELIQPGAVKVYAYYNLAESCTRFYHPEKEDGKLNKLCRDELCRCAEENCFIQKLDDKVTLEERLDKACEPGVDYVYKTRLVKAQLSNDFDEYIMAIEQIIKSGSDEVQVGQQRTFISPIKCREALKMEERKHYLMWGLSSDFWGEKPNLSYIIGKDTWVEHWPEEDECQDEENQKQCQDLGAFTENMVVFGCPN</sequence>
<feature type="chain" id="PRO_5002345200" description="Complement C3" evidence="21">
    <location>
        <begin position="23"/>
        <end position="1658"/>
    </location>
</feature>
<evidence type="ECO:0000256" key="13">
    <source>
        <dbReference type="ARBA" id="ARBA00093362"/>
    </source>
</evidence>
<dbReference type="GO" id="GO:0001798">
    <property type="term" value="P:positive regulation of type IIa hypersensitivity"/>
    <property type="evidence" value="ECO:0007669"/>
    <property type="project" value="Ensembl"/>
</dbReference>
<dbReference type="GO" id="GO:0031715">
    <property type="term" value="F:C5L2 anaphylatoxin chemotactic receptor binding"/>
    <property type="evidence" value="ECO:0007669"/>
    <property type="project" value="Ensembl"/>
</dbReference>
<evidence type="ECO:0000256" key="6">
    <source>
        <dbReference type="ARBA" id="ARBA00022588"/>
    </source>
</evidence>
<dbReference type="Pfam" id="PF00207">
    <property type="entry name" value="A2M"/>
    <property type="match status" value="1"/>
</dbReference>
<feature type="domain" description="NTR" evidence="23">
    <location>
        <begin position="1513"/>
        <end position="1656"/>
    </location>
</feature>
<evidence type="ECO:0000256" key="16">
    <source>
        <dbReference type="ARBA" id="ARBA00093409"/>
    </source>
</evidence>
<keyword evidence="5" id="KW-0964">Secreted</keyword>
<dbReference type="Gene3D" id="1.50.10.20">
    <property type="match status" value="1"/>
</dbReference>
<dbReference type="InterPro" id="IPR050473">
    <property type="entry name" value="A2M/Complement_sys"/>
</dbReference>
<dbReference type="GO" id="GO:0010884">
    <property type="term" value="P:positive regulation of lipid storage"/>
    <property type="evidence" value="ECO:0007669"/>
    <property type="project" value="Ensembl"/>
</dbReference>
<dbReference type="InterPro" id="IPR036595">
    <property type="entry name" value="A-macroglobulin_rcpt-bd_sf"/>
</dbReference>
<dbReference type="InterPro" id="IPR009048">
    <property type="entry name" value="A-macroglobulin_rcpt-bd"/>
</dbReference>
<keyword evidence="9" id="KW-0882">Thioester bond</keyword>
<dbReference type="Pfam" id="PF01835">
    <property type="entry name" value="MG2"/>
    <property type="match status" value="1"/>
</dbReference>
<dbReference type="CDD" id="cd03583">
    <property type="entry name" value="NTR_complement_C3"/>
    <property type="match status" value="1"/>
</dbReference>
<dbReference type="InterPro" id="IPR011626">
    <property type="entry name" value="Alpha-macroglobulin_TED"/>
</dbReference>
<dbReference type="FunFam" id="6.20.50.160:FF:000003">
    <property type="entry name" value="Complement C3"/>
    <property type="match status" value="1"/>
</dbReference>
<dbReference type="GO" id="GO:0048260">
    <property type="term" value="P:positive regulation of receptor-mediated endocytosis"/>
    <property type="evidence" value="ECO:0007669"/>
    <property type="project" value="Ensembl"/>
</dbReference>
<dbReference type="Pfam" id="PF07678">
    <property type="entry name" value="TED_complement"/>
    <property type="match status" value="1"/>
</dbReference>
<comment type="function">
    <text evidence="1">Acts as a chemoattractant for neutrophils in chronic inflammation.</text>
</comment>
<dbReference type="OMA" id="YNYRQNE"/>
<dbReference type="SMART" id="SM01359">
    <property type="entry name" value="A2M_N_2"/>
    <property type="match status" value="1"/>
</dbReference>
<dbReference type="Bgee" id="ENSCSAG00000009476">
    <property type="expression patterns" value="Expressed in liver and 6 other cell types or tissues"/>
</dbReference>
<evidence type="ECO:0000256" key="2">
    <source>
        <dbReference type="ARBA" id="ARBA00004241"/>
    </source>
</evidence>
<proteinExistence type="predicted"/>
<dbReference type="GO" id="GO:0004866">
    <property type="term" value="F:endopeptidase inhibitor activity"/>
    <property type="evidence" value="ECO:0007669"/>
    <property type="project" value="InterPro"/>
</dbReference>
<dbReference type="FunFam" id="2.60.40.1940:FF:000001">
    <property type="entry name" value="Complement component C3"/>
    <property type="match status" value="1"/>
</dbReference>
<dbReference type="FunFam" id="2.60.40.1930:FF:000008">
    <property type="entry name" value="Complement C3"/>
    <property type="match status" value="1"/>
</dbReference>
<dbReference type="SMART" id="SM00643">
    <property type="entry name" value="C345C"/>
    <property type="match status" value="1"/>
</dbReference>
<comment type="function">
    <text evidence="14">Mediator of local inflammatory process released following cleavage by C3 convertase. Acts by binding to its receptor, C3AR1, activating G protein-coupled receptor signaling, promoting the phosphorylation, ARRB2-mediated internalization and endocytosis of C3AR1. C3a anaphylatoxin stimulates the activation of immune cells such as mast cells and basophilic leukocytes to release inflammation agents, such as cytokines, chemokines and histamine, which promote inflammation development. Also acts as potent chemoattractant for the migration of macrophages and neutrophils to the inflamed tissues, resulting in neutralization of the inflammatory triggers by multiple ways, such as phagocytosis and generation of reactive oxidants.</text>
</comment>
<evidence type="ECO:0000313" key="24">
    <source>
        <dbReference type="Ensembl" id="ENSCSAP00000005572.1"/>
    </source>
</evidence>
<keyword evidence="8" id="KW-0180">Complement pathway</keyword>
<dbReference type="InterPro" id="IPR001599">
    <property type="entry name" value="Macroglobln_a2"/>
</dbReference>
<evidence type="ECO:0000256" key="7">
    <source>
        <dbReference type="ARBA" id="ARBA00022729"/>
    </source>
</evidence>
<keyword evidence="6" id="KW-0391">Immunity</keyword>
<keyword evidence="12" id="KW-0395">Inflammatory response</keyword>
<dbReference type="SUPFAM" id="SSF47686">
    <property type="entry name" value="Anaphylotoxins (complement system)"/>
    <property type="match status" value="1"/>
</dbReference>
<dbReference type="SUPFAM" id="SSF48239">
    <property type="entry name" value="Terpenoid cyclases/Protein prenyltransferases"/>
    <property type="match status" value="1"/>
</dbReference>
<dbReference type="GO" id="GO:2000427">
    <property type="term" value="P:positive regulation of apoptotic cell clearance"/>
    <property type="evidence" value="ECO:0007669"/>
    <property type="project" value="Ensembl"/>
</dbReference>
<dbReference type="Gene3D" id="2.60.40.1930">
    <property type="match status" value="3"/>
</dbReference>
<evidence type="ECO:0000256" key="17">
    <source>
        <dbReference type="ARBA" id="ARBA00093484"/>
    </source>
</evidence>
<dbReference type="GO" id="GO:0035846">
    <property type="term" value="P:oviduct epithelium development"/>
    <property type="evidence" value="ECO:0007669"/>
    <property type="project" value="Ensembl"/>
</dbReference>
<dbReference type="FunFam" id="2.60.40.690:FF:000004">
    <property type="entry name" value="Complement C3"/>
    <property type="match status" value="1"/>
</dbReference>
<evidence type="ECO:0000256" key="11">
    <source>
        <dbReference type="ARBA" id="ARBA00023162"/>
    </source>
</evidence>
<dbReference type="PROSITE" id="PS01178">
    <property type="entry name" value="ANAPHYLATOXIN_2"/>
    <property type="match status" value="1"/>
</dbReference>
<comment type="subcellular location">
    <subcellularLocation>
        <location evidence="2">Cell surface</location>
    </subcellularLocation>
    <subcellularLocation>
        <location evidence="3">Secreted</location>
    </subcellularLocation>
</comment>
<dbReference type="FunFam" id="2.60.40.1930:FF:000006">
    <property type="entry name" value="Complement C3"/>
    <property type="match status" value="1"/>
</dbReference>
<dbReference type="GO" id="GO:0150064">
    <property type="term" value="P:vertebrate eye-specific patterning"/>
    <property type="evidence" value="ECO:0007669"/>
    <property type="project" value="Ensembl"/>
</dbReference>
<dbReference type="GO" id="GO:0042113">
    <property type="term" value="P:B cell activation"/>
    <property type="evidence" value="ECO:0007669"/>
    <property type="project" value="Ensembl"/>
</dbReference>
<dbReference type="InterPro" id="IPR018933">
    <property type="entry name" value="Netrin_module_non-TIMP"/>
</dbReference>
<evidence type="ECO:0000256" key="5">
    <source>
        <dbReference type="ARBA" id="ARBA00022525"/>
    </source>
</evidence>
<comment type="subunit">
    <text evidence="20">Interacts with CFH. Interacts with CR2.</text>
</comment>
<dbReference type="InterPro" id="IPR001134">
    <property type="entry name" value="Netrin_domain"/>
</dbReference>
<comment type="function">
    <text evidence="16">Precursor of non-enzymatic components of the classical, alternative, lectin and GZMK complement pathways, which consist in a cascade of proteins that leads to phagocytosis and breakdown of pathogens and signaling that strengthens the adaptive immune system.</text>
</comment>
<dbReference type="Gene3D" id="2.60.40.10">
    <property type="entry name" value="Immunoglobulins"/>
    <property type="match status" value="2"/>
</dbReference>
<dbReference type="Pfam" id="PF01759">
    <property type="entry name" value="NTR"/>
    <property type="match status" value="1"/>
</dbReference>
<dbReference type="EMBL" id="AQIB01153361">
    <property type="status" value="NOT_ANNOTATED_CDS"/>
    <property type="molecule type" value="Genomic_DNA"/>
</dbReference>
<keyword evidence="25" id="KW-1185">Reference proteome</keyword>
<dbReference type="Pfam" id="PF07677">
    <property type="entry name" value="A2M_recep"/>
    <property type="match status" value="1"/>
</dbReference>
<dbReference type="Gene3D" id="6.20.50.160">
    <property type="match status" value="1"/>
</dbReference>
<dbReference type="InterPro" id="IPR018081">
    <property type="entry name" value="Anaphylatoxin_comp_syst"/>
</dbReference>
<dbReference type="EMBL" id="AQIB01153362">
    <property type="status" value="NOT_ANNOTATED_CDS"/>
    <property type="molecule type" value="Genomic_DNA"/>
</dbReference>
<dbReference type="GO" id="GO:0006954">
    <property type="term" value="P:inflammatory response"/>
    <property type="evidence" value="ECO:0007669"/>
    <property type="project" value="UniProtKB-KW"/>
</dbReference>
<evidence type="ECO:0000256" key="4">
    <source>
        <dbReference type="ARBA" id="ARBA00017018"/>
    </source>
</evidence>
<dbReference type="STRING" id="60711.ENSCSAP00000005572"/>
<dbReference type="FunFam" id="2.60.40.10:FF:000155">
    <property type="entry name" value="complement C3 isoform X1"/>
    <property type="match status" value="1"/>
</dbReference>
<dbReference type="FunFam" id="2.60.40.10:FF:001013">
    <property type="entry name" value="Complement C3"/>
    <property type="match status" value="1"/>
</dbReference>
<dbReference type="SUPFAM" id="SSF50242">
    <property type="entry name" value="TIMP-like"/>
    <property type="match status" value="1"/>
</dbReference>
<feature type="domain" description="Anaphylatoxin-like" evidence="22">
    <location>
        <begin position="693"/>
        <end position="728"/>
    </location>
</feature>
<dbReference type="Gene3D" id="2.60.40.1940">
    <property type="match status" value="1"/>
</dbReference>
<dbReference type="GO" id="GO:0009986">
    <property type="term" value="C:cell surface"/>
    <property type="evidence" value="ECO:0007669"/>
    <property type="project" value="UniProtKB-SubCell"/>
</dbReference>
<dbReference type="GO" id="GO:0016322">
    <property type="term" value="P:neuron remodeling"/>
    <property type="evidence" value="ECO:0007669"/>
    <property type="project" value="Ensembl"/>
</dbReference>